<comment type="caution">
    <text evidence="3">The sequence shown here is derived from an EMBL/GenBank/DDBJ whole genome shotgun (WGS) entry which is preliminary data.</text>
</comment>
<evidence type="ECO:0008006" key="5">
    <source>
        <dbReference type="Google" id="ProtNLM"/>
    </source>
</evidence>
<dbReference type="STRING" id="1798689.A3I29_02560"/>
<feature type="domain" description="Glycosyltransferase subfamily 4-like N-terminal" evidence="2">
    <location>
        <begin position="14"/>
        <end position="167"/>
    </location>
</feature>
<dbReference type="PANTHER" id="PTHR45947:SF3">
    <property type="entry name" value="SULFOQUINOVOSYL TRANSFERASE SQD2"/>
    <property type="match status" value="1"/>
</dbReference>
<evidence type="ECO:0000259" key="2">
    <source>
        <dbReference type="Pfam" id="PF13439"/>
    </source>
</evidence>
<reference evidence="3 4" key="1">
    <citation type="journal article" date="2016" name="Nat. Commun.">
        <title>Thousands of microbial genomes shed light on interconnected biogeochemical processes in an aquifer system.</title>
        <authorList>
            <person name="Anantharaman K."/>
            <person name="Brown C.T."/>
            <person name="Hug L.A."/>
            <person name="Sharon I."/>
            <person name="Castelle C.J."/>
            <person name="Probst A.J."/>
            <person name="Thomas B.C."/>
            <person name="Singh A."/>
            <person name="Wilkins M.J."/>
            <person name="Karaoz U."/>
            <person name="Brodie E.L."/>
            <person name="Williams K.H."/>
            <person name="Hubbard S.S."/>
            <person name="Banfield J.F."/>
        </authorList>
    </citation>
    <scope>NUCLEOTIDE SEQUENCE [LARGE SCALE GENOMIC DNA]</scope>
</reference>
<name>A0A1F6NBW1_9BACT</name>
<dbReference type="SUPFAM" id="SSF53756">
    <property type="entry name" value="UDP-Glycosyltransferase/glycogen phosphorylase"/>
    <property type="match status" value="1"/>
</dbReference>
<sequence>MKILIITLEYPPNIGGISGYVSQYAGHFKPEEVVVLAPSVIKGADFDGAYPWKVIRAKLFYSFVWPHWLRLFFIVRKIIKQEGITTMHVHHVLPVGYVAYFLNKFNILRSYTVFLHGTDIARATSQSRKLSWFKKICQQAEKIVVNSRFLERRVREYNDETPMVVVNPCPAPYFLEQANPEFIQKLRAHLALSGKKVLLTVGRMVDGKGFPLGIGLLPELLKQIPNIVWVMVGSGPKRDEIIAMVQKNNLQNAVRFLGELPPEQLPPLYQAADAFVLLTHPDGGVEEGWGTVFLEASASGIPVVAGMSGGVEEAVENSVTGYVVEAHHADQAVNKIVELLKDPSRAKAIGAAGKARVLNEFTWDKQLVKL</sequence>
<feature type="domain" description="Glycosyl transferase family 1" evidence="1">
    <location>
        <begin position="187"/>
        <end position="355"/>
    </location>
</feature>
<dbReference type="Proteomes" id="UP000178726">
    <property type="component" value="Unassembled WGS sequence"/>
</dbReference>
<protein>
    <recommendedName>
        <fullName evidence="5">Glycosyl transferase family 1 domain-containing protein</fullName>
    </recommendedName>
</protein>
<dbReference type="Pfam" id="PF13439">
    <property type="entry name" value="Glyco_transf_4"/>
    <property type="match status" value="1"/>
</dbReference>
<evidence type="ECO:0000259" key="1">
    <source>
        <dbReference type="Pfam" id="PF00534"/>
    </source>
</evidence>
<dbReference type="InterPro" id="IPR001296">
    <property type="entry name" value="Glyco_trans_1"/>
</dbReference>
<dbReference type="Gene3D" id="3.40.50.2000">
    <property type="entry name" value="Glycogen Phosphorylase B"/>
    <property type="match status" value="2"/>
</dbReference>
<dbReference type="PANTHER" id="PTHR45947">
    <property type="entry name" value="SULFOQUINOVOSYL TRANSFERASE SQD2"/>
    <property type="match status" value="1"/>
</dbReference>
<evidence type="ECO:0000313" key="4">
    <source>
        <dbReference type="Proteomes" id="UP000178726"/>
    </source>
</evidence>
<gene>
    <name evidence="3" type="ORF">A3I29_02560</name>
</gene>
<dbReference type="AlphaFoldDB" id="A0A1F6NBW1"/>
<accession>A0A1F6NBW1</accession>
<organism evidence="3 4">
    <name type="scientific">Candidatus Magasanikbacteria bacterium RIFCSPLOWO2_02_FULL_44_11</name>
    <dbReference type="NCBI Taxonomy" id="1798689"/>
    <lineage>
        <taxon>Bacteria</taxon>
        <taxon>Candidatus Magasanikiibacteriota</taxon>
    </lineage>
</organism>
<evidence type="ECO:0000313" key="3">
    <source>
        <dbReference type="EMBL" id="OGH81260.1"/>
    </source>
</evidence>
<dbReference type="Pfam" id="PF00534">
    <property type="entry name" value="Glycos_transf_1"/>
    <property type="match status" value="1"/>
</dbReference>
<dbReference type="InterPro" id="IPR028098">
    <property type="entry name" value="Glyco_trans_4-like_N"/>
</dbReference>
<dbReference type="EMBL" id="MFQK01000007">
    <property type="protein sequence ID" value="OGH81260.1"/>
    <property type="molecule type" value="Genomic_DNA"/>
</dbReference>
<dbReference type="CDD" id="cd03801">
    <property type="entry name" value="GT4_PimA-like"/>
    <property type="match status" value="1"/>
</dbReference>
<proteinExistence type="predicted"/>
<dbReference type="InterPro" id="IPR050194">
    <property type="entry name" value="Glycosyltransferase_grp1"/>
</dbReference>
<dbReference type="GO" id="GO:0016757">
    <property type="term" value="F:glycosyltransferase activity"/>
    <property type="evidence" value="ECO:0007669"/>
    <property type="project" value="InterPro"/>
</dbReference>